<dbReference type="PANTHER" id="PTHR42695">
    <property type="entry name" value="GLUTAMINE AMIDOTRANSFERASE YLR126C-RELATED"/>
    <property type="match status" value="1"/>
</dbReference>
<accession>A0A5E4RHY8</accession>
<dbReference type="PROSITE" id="PS51273">
    <property type="entry name" value="GATASE_TYPE_1"/>
    <property type="match status" value="1"/>
</dbReference>
<proteinExistence type="predicted"/>
<organism evidence="2 3">
    <name type="scientific">Pandoraea pneumonica</name>
    <dbReference type="NCBI Taxonomy" id="2508299"/>
    <lineage>
        <taxon>Bacteria</taxon>
        <taxon>Pseudomonadati</taxon>
        <taxon>Pseudomonadota</taxon>
        <taxon>Betaproteobacteria</taxon>
        <taxon>Burkholderiales</taxon>
        <taxon>Burkholderiaceae</taxon>
        <taxon>Pandoraea</taxon>
    </lineage>
</organism>
<dbReference type="InterPro" id="IPR029062">
    <property type="entry name" value="Class_I_gatase-like"/>
</dbReference>
<keyword evidence="2" id="KW-0808">Transferase</keyword>
<dbReference type="Pfam" id="PF00117">
    <property type="entry name" value="GATase"/>
    <property type="match status" value="1"/>
</dbReference>
<protein>
    <submittedName>
        <fullName evidence="2">Glutamine amidotransferase</fullName>
        <ecNumber evidence="2">6.3.5.2</ecNumber>
    </submittedName>
</protein>
<evidence type="ECO:0000313" key="2">
    <source>
        <dbReference type="EMBL" id="VVD61578.1"/>
    </source>
</evidence>
<dbReference type="NCBIfam" id="NF005458">
    <property type="entry name" value="PRK07053.1"/>
    <property type="match status" value="1"/>
</dbReference>
<dbReference type="SUPFAM" id="SSF52317">
    <property type="entry name" value="Class I glutamine amidotransferase-like"/>
    <property type="match status" value="1"/>
</dbReference>
<sequence>MSSSQSSLSAPRPNKTLLALRHVHFEDLGILAPFFAERGYAIEYVDAPVSDLRSLDALSPDLLVVLGGPIGAFDEAIHPFLADELALVKARLDAKTPILGICLGAQLMARALGAKVYSLGVKEIGYAPITLTAAGETSPLAALGDTPVLHWHGDQFDIPAGAEHLARTSVGAHQAFSRGRHALGLQFHLEADAARIESWLVGHACELGAAGIDPVGLRADAQRHQARLAKAAPTVVGRWLDALPH</sequence>
<dbReference type="GO" id="GO:0003922">
    <property type="term" value="F:GMP synthase (glutamine-hydrolyzing) activity"/>
    <property type="evidence" value="ECO:0007669"/>
    <property type="project" value="UniProtKB-EC"/>
</dbReference>
<dbReference type="Proteomes" id="UP000366945">
    <property type="component" value="Unassembled WGS sequence"/>
</dbReference>
<keyword evidence="3" id="KW-1185">Reference proteome</keyword>
<dbReference type="InterPro" id="IPR017926">
    <property type="entry name" value="GATASE"/>
</dbReference>
<dbReference type="RefSeq" id="WP_150677598.1">
    <property type="nucleotide sequence ID" value="NZ_CABPSK010000001.1"/>
</dbReference>
<dbReference type="OrthoDB" id="9813383at2"/>
<reference evidence="2 3" key="1">
    <citation type="submission" date="2019-08" db="EMBL/GenBank/DDBJ databases">
        <authorList>
            <person name="Peeters C."/>
        </authorList>
    </citation>
    <scope>NUCLEOTIDE SEQUENCE [LARGE SCALE GENOMIC DNA]</scope>
    <source>
        <strain evidence="2 3">LMG 31114</strain>
    </source>
</reference>
<dbReference type="InterPro" id="IPR044992">
    <property type="entry name" value="ChyE-like"/>
</dbReference>
<feature type="domain" description="Glutamine amidotransferase" evidence="1">
    <location>
        <begin position="35"/>
        <end position="192"/>
    </location>
</feature>
<dbReference type="CDD" id="cd01741">
    <property type="entry name" value="GATase1_1"/>
    <property type="match status" value="1"/>
</dbReference>
<dbReference type="AlphaFoldDB" id="A0A5E4RHY8"/>
<keyword evidence="2" id="KW-0436">Ligase</keyword>
<dbReference type="GeneID" id="300402206"/>
<dbReference type="Gene3D" id="3.40.50.880">
    <property type="match status" value="1"/>
</dbReference>
<gene>
    <name evidence="2" type="ORF">PPN31114_00125</name>
</gene>
<dbReference type="EMBL" id="CABPSK010000001">
    <property type="protein sequence ID" value="VVD61578.1"/>
    <property type="molecule type" value="Genomic_DNA"/>
</dbReference>
<name>A0A5E4RHY8_9BURK</name>
<keyword evidence="2" id="KW-0315">Glutamine amidotransferase</keyword>
<dbReference type="GO" id="GO:0016740">
    <property type="term" value="F:transferase activity"/>
    <property type="evidence" value="ECO:0007669"/>
    <property type="project" value="UniProtKB-KW"/>
</dbReference>
<evidence type="ECO:0000313" key="3">
    <source>
        <dbReference type="Proteomes" id="UP000366945"/>
    </source>
</evidence>
<dbReference type="GO" id="GO:0005829">
    <property type="term" value="C:cytosol"/>
    <property type="evidence" value="ECO:0007669"/>
    <property type="project" value="TreeGrafter"/>
</dbReference>
<evidence type="ECO:0000259" key="1">
    <source>
        <dbReference type="Pfam" id="PF00117"/>
    </source>
</evidence>
<dbReference type="EC" id="6.3.5.2" evidence="2"/>
<dbReference type="PANTHER" id="PTHR42695:SF5">
    <property type="entry name" value="GLUTAMINE AMIDOTRANSFERASE YLR126C-RELATED"/>
    <property type="match status" value="1"/>
</dbReference>